<sequence length="85" mass="9162">MHISHGIKAGGDPPTLCLIHRSFAWMDAKEIKFPPIHLPETPLILGTNTDSYHKKKLGVHFLKSDESTAIGSGSMGGRGTTPVNI</sequence>
<dbReference type="Proteomes" id="UP001141806">
    <property type="component" value="Unassembled WGS sequence"/>
</dbReference>
<evidence type="ECO:0000313" key="2">
    <source>
        <dbReference type="Proteomes" id="UP001141806"/>
    </source>
</evidence>
<keyword evidence="2" id="KW-1185">Reference proteome</keyword>
<accession>A0A9Q0GKI6</accession>
<comment type="caution">
    <text evidence="1">The sequence shown here is derived from an EMBL/GenBank/DDBJ whole genome shotgun (WGS) entry which is preliminary data.</text>
</comment>
<dbReference type="EMBL" id="JAMYWD010001089">
    <property type="protein sequence ID" value="KAJ4945357.1"/>
    <property type="molecule type" value="Genomic_DNA"/>
</dbReference>
<name>A0A9Q0GKI6_9MAGN</name>
<reference evidence="1" key="1">
    <citation type="journal article" date="2023" name="Plant J.">
        <title>The genome of the king protea, Protea cynaroides.</title>
        <authorList>
            <person name="Chang J."/>
            <person name="Duong T.A."/>
            <person name="Schoeman C."/>
            <person name="Ma X."/>
            <person name="Roodt D."/>
            <person name="Barker N."/>
            <person name="Li Z."/>
            <person name="Van de Peer Y."/>
            <person name="Mizrachi E."/>
        </authorList>
    </citation>
    <scope>NUCLEOTIDE SEQUENCE</scope>
    <source>
        <tissue evidence="1">Young leaves</tissue>
    </source>
</reference>
<gene>
    <name evidence="1" type="ORF">NE237_016306</name>
</gene>
<dbReference type="AlphaFoldDB" id="A0A9Q0GKI6"/>
<proteinExistence type="predicted"/>
<organism evidence="1 2">
    <name type="scientific">Protea cynaroides</name>
    <dbReference type="NCBI Taxonomy" id="273540"/>
    <lineage>
        <taxon>Eukaryota</taxon>
        <taxon>Viridiplantae</taxon>
        <taxon>Streptophyta</taxon>
        <taxon>Embryophyta</taxon>
        <taxon>Tracheophyta</taxon>
        <taxon>Spermatophyta</taxon>
        <taxon>Magnoliopsida</taxon>
        <taxon>Proteales</taxon>
        <taxon>Proteaceae</taxon>
        <taxon>Protea</taxon>
    </lineage>
</organism>
<evidence type="ECO:0000313" key="1">
    <source>
        <dbReference type="EMBL" id="KAJ4945357.1"/>
    </source>
</evidence>
<protein>
    <submittedName>
        <fullName evidence="1">Uncharacterized protein</fullName>
    </submittedName>
</protein>